<reference evidence="3" key="1">
    <citation type="journal article" date="2020" name="Nat. Commun.">
        <title>Genome sequence of the cluster root forming white lupin.</title>
        <authorList>
            <person name="Hufnagel B."/>
            <person name="Marques A."/>
            <person name="Soriano A."/>
            <person name="Marques L."/>
            <person name="Divol F."/>
            <person name="Doumas P."/>
            <person name="Sallet E."/>
            <person name="Mancinotti D."/>
            <person name="Carrere S."/>
            <person name="Marande W."/>
            <person name="Arribat S."/>
            <person name="Keller J."/>
            <person name="Huneau C."/>
            <person name="Blein T."/>
            <person name="Aime D."/>
            <person name="Laguerre M."/>
            <person name="Taylor J."/>
            <person name="Schubert V."/>
            <person name="Nelson M."/>
            <person name="Geu-Flores F."/>
            <person name="Crespi M."/>
            <person name="Gallardo-Guerrero K."/>
            <person name="Delaux P.-M."/>
            <person name="Salse J."/>
            <person name="Berges H."/>
            <person name="Guyot R."/>
            <person name="Gouzy J."/>
            <person name="Peret B."/>
        </authorList>
    </citation>
    <scope>NUCLEOTIDE SEQUENCE [LARGE SCALE GENOMIC DNA]</scope>
    <source>
        <strain evidence="3">cv. Amiga</strain>
    </source>
</reference>
<dbReference type="PANTHER" id="PTHR35831">
    <property type="entry name" value="OS01G0642200 PROTEIN"/>
    <property type="match status" value="1"/>
</dbReference>
<feature type="region of interest" description="Disordered" evidence="1">
    <location>
        <begin position="1"/>
        <end position="64"/>
    </location>
</feature>
<dbReference type="EMBL" id="WOCE01000021">
    <property type="protein sequence ID" value="KAE9589859.1"/>
    <property type="molecule type" value="Genomic_DNA"/>
</dbReference>
<dbReference type="AlphaFoldDB" id="A0A6A4NR57"/>
<evidence type="ECO:0000256" key="1">
    <source>
        <dbReference type="SAM" id="MobiDB-lite"/>
    </source>
</evidence>
<dbReference type="PANTHER" id="PTHR35831:SF1">
    <property type="match status" value="1"/>
</dbReference>
<protein>
    <submittedName>
        <fullName evidence="2">Uncharacterized protein</fullName>
    </submittedName>
</protein>
<dbReference type="Proteomes" id="UP000447434">
    <property type="component" value="Chromosome 21"/>
</dbReference>
<comment type="caution">
    <text evidence="2">The sequence shown here is derived from an EMBL/GenBank/DDBJ whole genome shotgun (WGS) entry which is preliminary data.</text>
</comment>
<proteinExistence type="predicted"/>
<organism evidence="2 3">
    <name type="scientific">Lupinus albus</name>
    <name type="common">White lupine</name>
    <name type="synonym">Lupinus termis</name>
    <dbReference type="NCBI Taxonomy" id="3870"/>
    <lineage>
        <taxon>Eukaryota</taxon>
        <taxon>Viridiplantae</taxon>
        <taxon>Streptophyta</taxon>
        <taxon>Embryophyta</taxon>
        <taxon>Tracheophyta</taxon>
        <taxon>Spermatophyta</taxon>
        <taxon>Magnoliopsida</taxon>
        <taxon>eudicotyledons</taxon>
        <taxon>Gunneridae</taxon>
        <taxon>Pentapetalae</taxon>
        <taxon>rosids</taxon>
        <taxon>fabids</taxon>
        <taxon>Fabales</taxon>
        <taxon>Fabaceae</taxon>
        <taxon>Papilionoideae</taxon>
        <taxon>50 kb inversion clade</taxon>
        <taxon>genistoids sensu lato</taxon>
        <taxon>core genistoids</taxon>
        <taxon>Genisteae</taxon>
        <taxon>Lupinus</taxon>
    </lineage>
</organism>
<gene>
    <name evidence="2" type="ORF">Lalb_Chr21g0313391</name>
</gene>
<name>A0A6A4NR57_LUPAL</name>
<keyword evidence="3" id="KW-1185">Reference proteome</keyword>
<evidence type="ECO:0000313" key="2">
    <source>
        <dbReference type="EMBL" id="KAE9589859.1"/>
    </source>
</evidence>
<evidence type="ECO:0000313" key="3">
    <source>
        <dbReference type="Proteomes" id="UP000447434"/>
    </source>
</evidence>
<accession>A0A6A4NR57</accession>
<dbReference type="OrthoDB" id="1937015at2759"/>
<sequence>MASLKADKPVGTQLFGQTKKEATPPKASKSASKGQATKSSSKKAPQKSQDSKKKGKGSKPAAKN</sequence>